<dbReference type="EMBL" id="JACHNF010000001">
    <property type="protein sequence ID" value="MBB5976756.1"/>
    <property type="molecule type" value="Genomic_DNA"/>
</dbReference>
<dbReference type="Gene3D" id="3.40.710.10">
    <property type="entry name" value="DD-peptidase/beta-lactamase superfamily"/>
    <property type="match status" value="1"/>
</dbReference>
<dbReference type="InterPro" id="IPR006311">
    <property type="entry name" value="TAT_signal"/>
</dbReference>
<dbReference type="AlphaFoldDB" id="A0A841DJ05"/>
<dbReference type="SUPFAM" id="SSF56601">
    <property type="entry name" value="beta-lactamase/transpeptidase-like"/>
    <property type="match status" value="1"/>
</dbReference>
<dbReference type="PANTHER" id="PTHR46825:SF8">
    <property type="entry name" value="BETA-LACTAMASE-RELATED"/>
    <property type="match status" value="1"/>
</dbReference>
<dbReference type="RefSeq" id="WP_184830425.1">
    <property type="nucleotide sequence ID" value="NZ_BAAAVN010000019.1"/>
</dbReference>
<dbReference type="InterPro" id="IPR001466">
    <property type="entry name" value="Beta-lactam-related"/>
</dbReference>
<evidence type="ECO:0000313" key="3">
    <source>
        <dbReference type="Proteomes" id="UP000558997"/>
    </source>
</evidence>
<feature type="domain" description="Beta-lactamase-related" evidence="1">
    <location>
        <begin position="44"/>
        <end position="367"/>
    </location>
</feature>
<comment type="caution">
    <text evidence="2">The sequence shown here is derived from an EMBL/GenBank/DDBJ whole genome shotgun (WGS) entry which is preliminary data.</text>
</comment>
<dbReference type="PROSITE" id="PS51318">
    <property type="entry name" value="TAT"/>
    <property type="match status" value="1"/>
</dbReference>
<evidence type="ECO:0000259" key="1">
    <source>
        <dbReference type="Pfam" id="PF00144"/>
    </source>
</evidence>
<organism evidence="2 3">
    <name type="scientific">Kribbella solani</name>
    <dbReference type="NCBI Taxonomy" id="236067"/>
    <lineage>
        <taxon>Bacteria</taxon>
        <taxon>Bacillati</taxon>
        <taxon>Actinomycetota</taxon>
        <taxon>Actinomycetes</taxon>
        <taxon>Propionibacteriales</taxon>
        <taxon>Kribbellaceae</taxon>
        <taxon>Kribbella</taxon>
    </lineage>
</organism>
<sequence length="507" mass="54659">MSLTRRAVLKSAAVAVPVAALPGLPASPASARGLREPAGIGRLADKIQAGMAKYAVPGVGLGVWYQGREYVRGFGVTSVDTKEPVSADTVFRIGSTTKTFTGTAIMRMVEQGRISLDRPVRAYLPDFATQDASVAARVTVRQLLNHSAGWQGDYFEDTGDGDEALAKYIADMTKVPQLTPLGKVFSYNNAAIGVAGRILEVVYGKPYETAVRELVIDPLGLAHSRYFRSELNGFSVAASHNIVNGKPVVEPSFDRVPRSLHAAGGLISSPRDQLRYARYHLGHRGLPQLLSERGRLAMQSHPGPGGTLFVELNGVGVSWMLRPTAQGPLVVQHGGDWSGQHSGFLFVPRRDFAITLLTNSESGPALVAELFADDWALQEFAGVNNLPAVPQSLPPRRLAEYVGTYVSQQIGFDGKPEDIALDLAADNGQLTVSVGGQAASRFAFYRKDYVLALAPDGTPTHTRANFVRGDDGQVDWLRYGGRLFRWHPAGSRQSTTASVAKLRTRVL</sequence>
<dbReference type="InterPro" id="IPR012338">
    <property type="entry name" value="Beta-lactam/transpept-like"/>
</dbReference>
<evidence type="ECO:0000313" key="2">
    <source>
        <dbReference type="EMBL" id="MBB5976756.1"/>
    </source>
</evidence>
<keyword evidence="3" id="KW-1185">Reference proteome</keyword>
<dbReference type="Pfam" id="PF00144">
    <property type="entry name" value="Beta-lactamase"/>
    <property type="match status" value="1"/>
</dbReference>
<dbReference type="InterPro" id="IPR050491">
    <property type="entry name" value="AmpC-like"/>
</dbReference>
<dbReference type="Proteomes" id="UP000558997">
    <property type="component" value="Unassembled WGS sequence"/>
</dbReference>
<dbReference type="PANTHER" id="PTHR46825">
    <property type="entry name" value="D-ALANYL-D-ALANINE-CARBOXYPEPTIDASE/ENDOPEPTIDASE AMPH"/>
    <property type="match status" value="1"/>
</dbReference>
<proteinExistence type="predicted"/>
<reference evidence="2 3" key="1">
    <citation type="submission" date="2020-08" db="EMBL/GenBank/DDBJ databases">
        <title>Sequencing the genomes of 1000 actinobacteria strains.</title>
        <authorList>
            <person name="Klenk H.-P."/>
        </authorList>
    </citation>
    <scope>NUCLEOTIDE SEQUENCE [LARGE SCALE GENOMIC DNA]</scope>
    <source>
        <strain evidence="2 3">DSM 17294</strain>
    </source>
</reference>
<gene>
    <name evidence="2" type="ORF">HDA44_000097</name>
</gene>
<name>A0A841DJ05_9ACTN</name>
<accession>A0A841DJ05</accession>
<protein>
    <submittedName>
        <fullName evidence="2">CubicO group peptidase (Beta-lactamase class C family)</fullName>
    </submittedName>
</protein>